<dbReference type="CDD" id="cd00635">
    <property type="entry name" value="PLPDE_III_YBL036c_like"/>
    <property type="match status" value="1"/>
</dbReference>
<sequence length="280" mass="29222">MSSETVAARVDARTAELATNLAALLQRVDAACLAAGRAADSVRLLPVTKFFPAEDVAILYRLGRREFGESREQEATAKVAALPNLVRQSAEGVRQSTEDGRHSAGDDGYSAQGDEGLPDVQWHMIGRLQRNKAKVVARWAHTVHSVDSERLATALDAGARAALDAGERTAPVRVLLQVSLDEDPSRGGVAPAELLALAAHVAASEGLRLSGLMAIPPLGAESDAAFARLATLHTMVLAEHPGATELSAGMSGDLESAIEHGSTCVRVGTALMGARPITSA</sequence>
<proteinExistence type="inferred from homology"/>
<dbReference type="PIRSF" id="PIRSF004848">
    <property type="entry name" value="YBL036c_PLPDEIII"/>
    <property type="match status" value="1"/>
</dbReference>
<dbReference type="InterPro" id="IPR001608">
    <property type="entry name" value="Ala_racemase_N"/>
</dbReference>
<keyword evidence="1 2" id="KW-0663">Pyridoxal phosphate</keyword>
<evidence type="ECO:0000256" key="3">
    <source>
        <dbReference type="PIRSR" id="PIRSR004848-1"/>
    </source>
</evidence>
<dbReference type="OrthoDB" id="9804072at2"/>
<dbReference type="Pfam" id="PF01168">
    <property type="entry name" value="Ala_racemase_N"/>
    <property type="match status" value="1"/>
</dbReference>
<dbReference type="SUPFAM" id="SSF51419">
    <property type="entry name" value="PLP-binding barrel"/>
    <property type="match status" value="1"/>
</dbReference>
<dbReference type="GO" id="GO:0030170">
    <property type="term" value="F:pyridoxal phosphate binding"/>
    <property type="evidence" value="ECO:0007669"/>
    <property type="project" value="UniProtKB-UniRule"/>
</dbReference>
<evidence type="ECO:0000259" key="6">
    <source>
        <dbReference type="Pfam" id="PF01168"/>
    </source>
</evidence>
<keyword evidence="8" id="KW-1185">Reference proteome</keyword>
<name>A0A318KBB0_9NOCA</name>
<dbReference type="PROSITE" id="PS01211">
    <property type="entry name" value="UPF0001"/>
    <property type="match status" value="1"/>
</dbReference>
<feature type="domain" description="Alanine racemase N-terminal" evidence="6">
    <location>
        <begin position="40"/>
        <end position="276"/>
    </location>
</feature>
<evidence type="ECO:0000313" key="8">
    <source>
        <dbReference type="Proteomes" id="UP000247569"/>
    </source>
</evidence>
<accession>A0A318KBB0</accession>
<dbReference type="PANTHER" id="PTHR10146">
    <property type="entry name" value="PROLINE SYNTHETASE CO-TRANSCRIBED BACTERIAL HOMOLOG PROTEIN"/>
    <property type="match status" value="1"/>
</dbReference>
<evidence type="ECO:0000256" key="4">
    <source>
        <dbReference type="RuleBase" id="RU004514"/>
    </source>
</evidence>
<dbReference type="PANTHER" id="PTHR10146:SF14">
    <property type="entry name" value="PYRIDOXAL PHOSPHATE HOMEOSTASIS PROTEIN"/>
    <property type="match status" value="1"/>
</dbReference>
<comment type="function">
    <text evidence="2">Pyridoxal 5'-phosphate (PLP)-binding protein, which is involved in PLP homeostasis.</text>
</comment>
<feature type="modified residue" description="N6-(pyridoxal phosphate)lysine" evidence="2 3">
    <location>
        <position position="49"/>
    </location>
</feature>
<dbReference type="Proteomes" id="UP000247569">
    <property type="component" value="Unassembled WGS sequence"/>
</dbReference>
<dbReference type="InterPro" id="IPR029066">
    <property type="entry name" value="PLP-binding_barrel"/>
</dbReference>
<dbReference type="NCBIfam" id="TIGR00044">
    <property type="entry name" value="YggS family pyridoxal phosphate-dependent enzyme"/>
    <property type="match status" value="1"/>
</dbReference>
<organism evidence="7 8">
    <name type="scientific">Nocardia tenerifensis</name>
    <dbReference type="NCBI Taxonomy" id="228006"/>
    <lineage>
        <taxon>Bacteria</taxon>
        <taxon>Bacillati</taxon>
        <taxon>Actinomycetota</taxon>
        <taxon>Actinomycetes</taxon>
        <taxon>Mycobacteriales</taxon>
        <taxon>Nocardiaceae</taxon>
        <taxon>Nocardia</taxon>
    </lineage>
</organism>
<feature type="compositionally biased region" description="Basic and acidic residues" evidence="5">
    <location>
        <begin position="96"/>
        <end position="105"/>
    </location>
</feature>
<evidence type="ECO:0000313" key="7">
    <source>
        <dbReference type="EMBL" id="PXX62329.1"/>
    </source>
</evidence>
<dbReference type="HAMAP" id="MF_02087">
    <property type="entry name" value="PLP_homeostasis"/>
    <property type="match status" value="1"/>
</dbReference>
<evidence type="ECO:0000256" key="1">
    <source>
        <dbReference type="ARBA" id="ARBA00022898"/>
    </source>
</evidence>
<dbReference type="InterPro" id="IPR011078">
    <property type="entry name" value="PyrdxlP_homeostasis"/>
</dbReference>
<dbReference type="AlphaFoldDB" id="A0A318KBB0"/>
<evidence type="ECO:0000256" key="5">
    <source>
        <dbReference type="SAM" id="MobiDB-lite"/>
    </source>
</evidence>
<dbReference type="RefSeq" id="WP_040733482.1">
    <property type="nucleotide sequence ID" value="NZ_QJKF01000007.1"/>
</dbReference>
<feature type="region of interest" description="Disordered" evidence="5">
    <location>
        <begin position="88"/>
        <end position="113"/>
    </location>
</feature>
<gene>
    <name evidence="7" type="ORF">DFR70_107197</name>
</gene>
<dbReference type="EMBL" id="QJKF01000007">
    <property type="protein sequence ID" value="PXX62329.1"/>
    <property type="molecule type" value="Genomic_DNA"/>
</dbReference>
<comment type="cofactor">
    <cofactor evidence="3">
        <name>pyridoxal 5'-phosphate</name>
        <dbReference type="ChEBI" id="CHEBI:597326"/>
    </cofactor>
</comment>
<protein>
    <recommendedName>
        <fullName evidence="2">Pyridoxal phosphate homeostasis protein</fullName>
        <shortName evidence="2">PLP homeostasis protein</shortName>
    </recommendedName>
</protein>
<evidence type="ECO:0000256" key="2">
    <source>
        <dbReference type="HAMAP-Rule" id="MF_02087"/>
    </source>
</evidence>
<reference evidence="7 8" key="1">
    <citation type="submission" date="2018-05" db="EMBL/GenBank/DDBJ databases">
        <title>Genomic Encyclopedia of Type Strains, Phase IV (KMG-IV): sequencing the most valuable type-strain genomes for metagenomic binning, comparative biology and taxonomic classification.</title>
        <authorList>
            <person name="Goeker M."/>
        </authorList>
    </citation>
    <scope>NUCLEOTIDE SEQUENCE [LARGE SCALE GENOMIC DNA]</scope>
    <source>
        <strain evidence="7 8">DSM 44704</strain>
    </source>
</reference>
<comment type="caution">
    <text evidence="7">The sequence shown here is derived from an EMBL/GenBank/DDBJ whole genome shotgun (WGS) entry which is preliminary data.</text>
</comment>
<comment type="similarity">
    <text evidence="2 4">Belongs to the pyridoxal phosphate-binding protein YggS/PROSC family.</text>
</comment>
<dbReference type="Gene3D" id="3.20.20.10">
    <property type="entry name" value="Alanine racemase"/>
    <property type="match status" value="1"/>
</dbReference>